<dbReference type="PROSITE" id="PS50892">
    <property type="entry name" value="V_SNARE"/>
    <property type="match status" value="1"/>
</dbReference>
<dbReference type="Gene3D" id="1.20.5.110">
    <property type="match status" value="1"/>
</dbReference>
<dbReference type="PANTHER" id="PTHR45806:SF1">
    <property type="entry name" value="SYNAPTOBREVIN HOMOLOG YKT6"/>
    <property type="match status" value="1"/>
</dbReference>
<dbReference type="EMBL" id="KY523104">
    <property type="protein sequence ID" value="QKU34862.1"/>
    <property type="molecule type" value="Genomic_DNA"/>
</dbReference>
<protein>
    <submittedName>
        <fullName evidence="2">Synaptobrevin YKT6</fullName>
    </submittedName>
</protein>
<reference evidence="2" key="1">
    <citation type="submission" date="2017-01" db="EMBL/GenBank/DDBJ databases">
        <authorList>
            <person name="Assis F.L."/>
            <person name="Abrahao J.S."/>
            <person name="Silva L."/>
            <person name="Khalil J.B."/>
            <person name="Rodrigues R."/>
            <person name="Silva L.S."/>
            <person name="Arantes T."/>
            <person name="Boratto P."/>
            <person name="Andrade M."/>
            <person name="Kroon E.G."/>
            <person name="Ribeiro B."/>
            <person name="Bergier I."/>
            <person name="Seligmann H."/>
            <person name="Ghigo E."/>
            <person name="Colson P."/>
            <person name="Levasseur A."/>
            <person name="Raoult D."/>
            <person name="Scola B.L."/>
        </authorList>
    </citation>
    <scope>NUCLEOTIDE SEQUENCE</scope>
    <source>
        <strain evidence="2">Soda lake</strain>
    </source>
</reference>
<name>A0A6N1NXE3_9VIRU</name>
<dbReference type="GO" id="GO:0005484">
    <property type="term" value="F:SNAP receptor activity"/>
    <property type="evidence" value="ECO:0007669"/>
    <property type="project" value="TreeGrafter"/>
</dbReference>
<dbReference type="KEGG" id="vg:80518278"/>
<feature type="domain" description="V-SNARE coiled-coil homology" evidence="1">
    <location>
        <begin position="118"/>
        <end position="178"/>
    </location>
</feature>
<dbReference type="InterPro" id="IPR042855">
    <property type="entry name" value="V_SNARE_CC"/>
</dbReference>
<accession>A0A6N1NXE3</accession>
<evidence type="ECO:0000313" key="2">
    <source>
        <dbReference type="EMBL" id="QKU34862.1"/>
    </source>
</evidence>
<evidence type="ECO:0000259" key="1">
    <source>
        <dbReference type="PROSITE" id="PS50892"/>
    </source>
</evidence>
<proteinExistence type="predicted"/>
<dbReference type="PANTHER" id="PTHR45806">
    <property type="entry name" value="SYNAPTOBREVIN HOMOLOG YKT6"/>
    <property type="match status" value="1"/>
</dbReference>
<sequence>MSQNCFGIYSFMDNKEKYIFNLTSFNFFLWFRIEEFIIASAKEVIERTKDDSIIDVELKYNNRDFYMIGTKTKQSSCFIFTTEPKPHEHLILLTKIIQFNGMKDTIEENFEYISTELKCRQIQNELDDIKYILVENIDSLLKRGEKMDDLVSRTQYLSNESKKFYDKTKKLNRCCVII</sequence>
<dbReference type="GeneID" id="80518278"/>
<reference evidence="2" key="2">
    <citation type="journal article" date="2018" name="Nat. Commun.">
        <title>Tailed giant Tupanvirus possesses the most complete translational apparatus of the known virosphere.</title>
        <authorList>
            <person name="Abrahao J."/>
            <person name="Silva L."/>
            <person name="Silva L.S."/>
            <person name="Khalil J.Y.B."/>
            <person name="Rodrigues R."/>
            <person name="Arantes T."/>
            <person name="Assis F."/>
            <person name="Boratto P."/>
            <person name="Andrade M."/>
            <person name="Kroon E.G."/>
            <person name="Ribeiro B."/>
            <person name="Bergier I."/>
            <person name="Seligmann H."/>
            <person name="Ghigo E."/>
            <person name="Colson P."/>
            <person name="Levasseur A."/>
            <person name="Kroemer G."/>
            <person name="Raoult D."/>
            <person name="La Scola B."/>
        </authorList>
    </citation>
    <scope>NUCLEOTIDE SEQUENCE [LARGE SCALE GENOMIC DNA]</scope>
    <source>
        <strain evidence="2">Soda lake</strain>
    </source>
</reference>
<dbReference type="SUPFAM" id="SSF58038">
    <property type="entry name" value="SNARE fusion complex"/>
    <property type="match status" value="1"/>
</dbReference>
<dbReference type="RefSeq" id="YP_010781514.1">
    <property type="nucleotide sequence ID" value="NC_075039.1"/>
</dbReference>
<organism evidence="2">
    <name type="scientific">Tupanvirus soda lake</name>
    <dbReference type="NCBI Taxonomy" id="2126985"/>
    <lineage>
        <taxon>Viruses</taxon>
        <taxon>Varidnaviria</taxon>
        <taxon>Bamfordvirae</taxon>
        <taxon>Nucleocytoviricota</taxon>
        <taxon>Megaviricetes</taxon>
        <taxon>Imitervirales</taxon>
        <taxon>Mimiviridae</taxon>
        <taxon>Megamimivirinae</taxon>
        <taxon>Tupanvirus</taxon>
        <taxon>Tupanvirus salinum</taxon>
    </lineage>
</organism>
<dbReference type="Pfam" id="PF00957">
    <property type="entry name" value="Synaptobrevin"/>
    <property type="match status" value="1"/>
</dbReference>